<organism evidence="1 2">
    <name type="scientific">Salmonella phage vB_SnwM_CGG4-1</name>
    <dbReference type="NCBI Taxonomy" id="1815631"/>
    <lineage>
        <taxon>Viruses</taxon>
        <taxon>Duplodnaviria</taxon>
        <taxon>Heunggongvirae</taxon>
        <taxon>Uroviricota</taxon>
        <taxon>Caudoviricetes</taxon>
        <taxon>Pantevenvirales</taxon>
        <taxon>Straboviridae</taxon>
        <taxon>Tevenvirinae</taxon>
        <taxon>Gelderlandvirus</taxon>
        <taxon>Gelderlandvirus cgg41</taxon>
    </lineage>
</organism>
<dbReference type="KEGG" id="vg:29060235"/>
<accession>A0A1B0VV70</accession>
<sequence>MALKTSKNTYKILGPYGVTKSSEIAIDEKTLVWADTFQVKRWWKW</sequence>
<dbReference type="EMBL" id="KU867307">
    <property type="protein sequence ID" value="ANA49406.1"/>
    <property type="molecule type" value="Genomic_DNA"/>
</dbReference>
<protein>
    <submittedName>
        <fullName evidence="1">Uncharacterized protein</fullName>
    </submittedName>
</protein>
<dbReference type="RefSeq" id="YP_009286418.1">
    <property type="nucleotide sequence ID" value="NC_031065.1"/>
</dbReference>
<proteinExistence type="predicted"/>
<dbReference type="GeneID" id="29060235"/>
<keyword evidence="2" id="KW-1185">Reference proteome</keyword>
<dbReference type="Proteomes" id="UP000204511">
    <property type="component" value="Genome"/>
</dbReference>
<name>A0A1B0VV70_9CAUD</name>
<evidence type="ECO:0000313" key="1">
    <source>
        <dbReference type="EMBL" id="ANA49406.1"/>
    </source>
</evidence>
<gene>
    <name evidence="1" type="ORF">CGG41_052</name>
</gene>
<dbReference type="OrthoDB" id="22437at10239"/>
<evidence type="ECO:0000313" key="2">
    <source>
        <dbReference type="Proteomes" id="UP000204511"/>
    </source>
</evidence>
<reference evidence="2" key="1">
    <citation type="submission" date="2016-03" db="EMBL/GenBank/DDBJ databases">
        <authorList>
            <person name="Cucic S."/>
            <person name="Anany H."/>
            <person name="Brovko L."/>
            <person name="Kropinski A.M."/>
            <person name="Griffiths M.W."/>
        </authorList>
    </citation>
    <scope>NUCLEOTIDE SEQUENCE [LARGE SCALE GENOMIC DNA]</scope>
</reference>